<sequence length="69" mass="8369">MDVDSWSFRLSSVSRRYQTAFQSRSDKFFPLCVRRTKWENLEAEMLMGFEELDVDDDIREEFPCCFCRL</sequence>
<protein>
    <submittedName>
        <fullName evidence="1">Uncharacterized protein</fullName>
    </submittedName>
</protein>
<reference evidence="1 2" key="1">
    <citation type="submission" date="2020-09" db="EMBL/GenBank/DDBJ databases">
        <title>De no assembly of potato wild relative species, Solanum commersonii.</title>
        <authorList>
            <person name="Cho K."/>
        </authorList>
    </citation>
    <scope>NUCLEOTIDE SEQUENCE [LARGE SCALE GENOMIC DNA]</scope>
    <source>
        <strain evidence="1">LZ3.2</strain>
        <tissue evidence="1">Leaf</tissue>
    </source>
</reference>
<dbReference type="EMBL" id="JACXVP010000004">
    <property type="protein sequence ID" value="KAG5613264.1"/>
    <property type="molecule type" value="Genomic_DNA"/>
</dbReference>
<dbReference type="Proteomes" id="UP000824120">
    <property type="component" value="Chromosome 4"/>
</dbReference>
<keyword evidence="2" id="KW-1185">Reference proteome</keyword>
<evidence type="ECO:0000313" key="2">
    <source>
        <dbReference type="Proteomes" id="UP000824120"/>
    </source>
</evidence>
<dbReference type="AlphaFoldDB" id="A0A9J5ZMB6"/>
<name>A0A9J5ZMB6_SOLCO</name>
<comment type="caution">
    <text evidence="1">The sequence shown here is derived from an EMBL/GenBank/DDBJ whole genome shotgun (WGS) entry which is preliminary data.</text>
</comment>
<gene>
    <name evidence="1" type="ORF">H5410_024545</name>
</gene>
<proteinExistence type="predicted"/>
<accession>A0A9J5ZMB6</accession>
<dbReference type="OrthoDB" id="6270329at2759"/>
<evidence type="ECO:0000313" key="1">
    <source>
        <dbReference type="EMBL" id="KAG5613264.1"/>
    </source>
</evidence>
<organism evidence="1 2">
    <name type="scientific">Solanum commersonii</name>
    <name type="common">Commerson's wild potato</name>
    <name type="synonym">Commerson's nightshade</name>
    <dbReference type="NCBI Taxonomy" id="4109"/>
    <lineage>
        <taxon>Eukaryota</taxon>
        <taxon>Viridiplantae</taxon>
        <taxon>Streptophyta</taxon>
        <taxon>Embryophyta</taxon>
        <taxon>Tracheophyta</taxon>
        <taxon>Spermatophyta</taxon>
        <taxon>Magnoliopsida</taxon>
        <taxon>eudicotyledons</taxon>
        <taxon>Gunneridae</taxon>
        <taxon>Pentapetalae</taxon>
        <taxon>asterids</taxon>
        <taxon>lamiids</taxon>
        <taxon>Solanales</taxon>
        <taxon>Solanaceae</taxon>
        <taxon>Solanoideae</taxon>
        <taxon>Solaneae</taxon>
        <taxon>Solanum</taxon>
    </lineage>
</organism>